<feature type="non-terminal residue" evidence="2">
    <location>
        <position position="163"/>
    </location>
</feature>
<evidence type="ECO:0000259" key="1">
    <source>
        <dbReference type="Pfam" id="PF03061"/>
    </source>
</evidence>
<proteinExistence type="predicted"/>
<dbReference type="Gene3D" id="3.10.129.10">
    <property type="entry name" value="Hotdog Thioesterase"/>
    <property type="match status" value="1"/>
</dbReference>
<feature type="non-terminal residue" evidence="2">
    <location>
        <position position="1"/>
    </location>
</feature>
<organism evidence="2 3">
    <name type="scientific">Lophiotrema nucula</name>
    <dbReference type="NCBI Taxonomy" id="690887"/>
    <lineage>
        <taxon>Eukaryota</taxon>
        <taxon>Fungi</taxon>
        <taxon>Dikarya</taxon>
        <taxon>Ascomycota</taxon>
        <taxon>Pezizomycotina</taxon>
        <taxon>Dothideomycetes</taxon>
        <taxon>Pleosporomycetidae</taxon>
        <taxon>Pleosporales</taxon>
        <taxon>Lophiotremataceae</taxon>
        <taxon>Lophiotrema</taxon>
    </lineage>
</organism>
<dbReference type="InterPro" id="IPR052061">
    <property type="entry name" value="PTE-AB_protein"/>
</dbReference>
<dbReference type="PANTHER" id="PTHR47260:SF3">
    <property type="entry name" value="THIOESTERASE FAMILY PROTEIN (AFU_ORTHOLOGUE AFUA_7G03960)"/>
    <property type="match status" value="1"/>
</dbReference>
<dbReference type="OrthoDB" id="506431at2759"/>
<evidence type="ECO:0000313" key="2">
    <source>
        <dbReference type="EMBL" id="KAF2107857.1"/>
    </source>
</evidence>
<feature type="domain" description="Thioesterase" evidence="1">
    <location>
        <begin position="68"/>
        <end position="150"/>
    </location>
</feature>
<accession>A0A6A5YNC1</accession>
<name>A0A6A5YNC1_9PLEO</name>
<evidence type="ECO:0000313" key="3">
    <source>
        <dbReference type="Proteomes" id="UP000799770"/>
    </source>
</evidence>
<dbReference type="SUPFAM" id="SSF54637">
    <property type="entry name" value="Thioesterase/thiol ester dehydrase-isomerase"/>
    <property type="match status" value="1"/>
</dbReference>
<dbReference type="AlphaFoldDB" id="A0A6A5YNC1"/>
<reference evidence="2" key="1">
    <citation type="journal article" date="2020" name="Stud. Mycol.">
        <title>101 Dothideomycetes genomes: a test case for predicting lifestyles and emergence of pathogens.</title>
        <authorList>
            <person name="Haridas S."/>
            <person name="Albert R."/>
            <person name="Binder M."/>
            <person name="Bloem J."/>
            <person name="Labutti K."/>
            <person name="Salamov A."/>
            <person name="Andreopoulos B."/>
            <person name="Baker S."/>
            <person name="Barry K."/>
            <person name="Bills G."/>
            <person name="Bluhm B."/>
            <person name="Cannon C."/>
            <person name="Castanera R."/>
            <person name="Culley D."/>
            <person name="Daum C."/>
            <person name="Ezra D."/>
            <person name="Gonzalez J."/>
            <person name="Henrissat B."/>
            <person name="Kuo A."/>
            <person name="Liang C."/>
            <person name="Lipzen A."/>
            <person name="Lutzoni F."/>
            <person name="Magnuson J."/>
            <person name="Mondo S."/>
            <person name="Nolan M."/>
            <person name="Ohm R."/>
            <person name="Pangilinan J."/>
            <person name="Park H.-J."/>
            <person name="Ramirez L."/>
            <person name="Alfaro M."/>
            <person name="Sun H."/>
            <person name="Tritt A."/>
            <person name="Yoshinaga Y."/>
            <person name="Zwiers L.-H."/>
            <person name="Turgeon B."/>
            <person name="Goodwin S."/>
            <person name="Spatafora J."/>
            <person name="Crous P."/>
            <person name="Grigoriev I."/>
        </authorList>
    </citation>
    <scope>NUCLEOTIDE SEQUENCE</scope>
    <source>
        <strain evidence="2">CBS 627.86</strain>
    </source>
</reference>
<dbReference type="PANTHER" id="PTHR47260">
    <property type="entry name" value="UPF0644 PROTEIN PB2B4.06"/>
    <property type="match status" value="1"/>
</dbReference>
<gene>
    <name evidence="2" type="ORF">BDV96DRAFT_453135</name>
</gene>
<dbReference type="CDD" id="cd03443">
    <property type="entry name" value="PaaI_thioesterase"/>
    <property type="match status" value="1"/>
</dbReference>
<dbReference type="Proteomes" id="UP000799770">
    <property type="component" value="Unassembled WGS sequence"/>
</dbReference>
<dbReference type="Pfam" id="PF03061">
    <property type="entry name" value="4HBT"/>
    <property type="match status" value="1"/>
</dbReference>
<dbReference type="EMBL" id="ML977351">
    <property type="protein sequence ID" value="KAF2107857.1"/>
    <property type="molecule type" value="Genomic_DNA"/>
</dbReference>
<dbReference type="InterPro" id="IPR029069">
    <property type="entry name" value="HotDog_dom_sf"/>
</dbReference>
<keyword evidence="3" id="KW-1185">Reference proteome</keyword>
<protein>
    <submittedName>
        <fullName evidence="2">HotDog domain-containing protein</fullName>
    </submittedName>
</protein>
<sequence>DWTPTRTATRIPKPKDDEDSFFAETLGTQRTIRQCLTLRPTKGADEHPEVREVRTLLDLGSGMNGHPNVCHGGFVATMLDEILGVLVQLILEKKLKSRLHEGGNVFTAYLTTNYKKPTPTPSIVLCTAKFDRQERNKIYVVGSIEDGMGTVYATGEGMFVHVK</sequence>
<dbReference type="InterPro" id="IPR006683">
    <property type="entry name" value="Thioestr_dom"/>
</dbReference>